<evidence type="ECO:0008006" key="12">
    <source>
        <dbReference type="Google" id="ProtNLM"/>
    </source>
</evidence>
<keyword evidence="4 6" id="KW-0727">SH2 domain</keyword>
<keyword evidence="2" id="KW-0734">Signal transduction inhibitor</keyword>
<dbReference type="InterPro" id="IPR000980">
    <property type="entry name" value="SH2"/>
</dbReference>
<dbReference type="FunFam" id="1.10.750.20:FF:000002">
    <property type="entry name" value="Suppressor of cytokine signaling 2"/>
    <property type="match status" value="1"/>
</dbReference>
<evidence type="ECO:0000256" key="6">
    <source>
        <dbReference type="PROSITE-ProRule" id="PRU00191"/>
    </source>
</evidence>
<dbReference type="SMART" id="SM00252">
    <property type="entry name" value="SH2"/>
    <property type="match status" value="1"/>
</dbReference>
<dbReference type="PROSITE" id="PS50225">
    <property type="entry name" value="SOCS"/>
    <property type="match status" value="1"/>
</dbReference>
<gene>
    <name evidence="10" type="ORF">HCN44_006511</name>
</gene>
<dbReference type="PROSITE" id="PS50001">
    <property type="entry name" value="SH2"/>
    <property type="match status" value="1"/>
</dbReference>
<dbReference type="InterPro" id="IPR036860">
    <property type="entry name" value="SH2_dom_sf"/>
</dbReference>
<dbReference type="GO" id="GO:0046854">
    <property type="term" value="P:phosphatidylinositol phosphate biosynthetic process"/>
    <property type="evidence" value="ECO:0007669"/>
    <property type="project" value="TreeGrafter"/>
</dbReference>
<dbReference type="SUPFAM" id="SSF55550">
    <property type="entry name" value="SH2 domain"/>
    <property type="match status" value="1"/>
</dbReference>
<dbReference type="SUPFAM" id="SSF158235">
    <property type="entry name" value="SOCS box-like"/>
    <property type="match status" value="1"/>
</dbReference>
<dbReference type="SMART" id="SM00253">
    <property type="entry name" value="SOCS"/>
    <property type="match status" value="1"/>
</dbReference>
<dbReference type="PANTHER" id="PTHR10155:SF32">
    <property type="entry name" value="LP02169P"/>
    <property type="match status" value="1"/>
</dbReference>
<feature type="domain" description="SOCS box" evidence="9">
    <location>
        <begin position="298"/>
        <end position="347"/>
    </location>
</feature>
<dbReference type="GO" id="GO:0035556">
    <property type="term" value="P:intracellular signal transduction"/>
    <property type="evidence" value="ECO:0007669"/>
    <property type="project" value="InterPro"/>
</dbReference>
<evidence type="ECO:0000259" key="8">
    <source>
        <dbReference type="PROSITE" id="PS50001"/>
    </source>
</evidence>
<keyword evidence="1" id="KW-0341">Growth regulation</keyword>
<dbReference type="GO" id="GO:0005942">
    <property type="term" value="C:phosphatidylinositol 3-kinase complex"/>
    <property type="evidence" value="ECO:0007669"/>
    <property type="project" value="TreeGrafter"/>
</dbReference>
<dbReference type="OrthoDB" id="6270897at2759"/>
<evidence type="ECO:0000256" key="7">
    <source>
        <dbReference type="SAM" id="MobiDB-lite"/>
    </source>
</evidence>
<feature type="domain" description="SH2" evidence="8">
    <location>
        <begin position="192"/>
        <end position="303"/>
    </location>
</feature>
<dbReference type="EMBL" id="JACMRX010000002">
    <property type="protein sequence ID" value="KAF7995404.1"/>
    <property type="molecule type" value="Genomic_DNA"/>
</dbReference>
<dbReference type="InterPro" id="IPR036036">
    <property type="entry name" value="SOCS_box-like_dom_sf"/>
</dbReference>
<dbReference type="Gene3D" id="1.10.750.20">
    <property type="entry name" value="SOCS box"/>
    <property type="match status" value="1"/>
</dbReference>
<evidence type="ECO:0000313" key="10">
    <source>
        <dbReference type="EMBL" id="KAF7995404.1"/>
    </source>
</evidence>
<dbReference type="Gene3D" id="3.30.505.10">
    <property type="entry name" value="SH2 domain"/>
    <property type="match status" value="1"/>
</dbReference>
<evidence type="ECO:0000259" key="9">
    <source>
        <dbReference type="PROSITE" id="PS50225"/>
    </source>
</evidence>
<evidence type="ECO:0000313" key="11">
    <source>
        <dbReference type="Proteomes" id="UP000639338"/>
    </source>
</evidence>
<sequence>MTSSSNISGDNRQGSRLRKVNTRYFSFKWKTDTNESTSVKNDDNLNTMDHLNDCKKSNGFFRNITKNLSVKKFYKFKRRITNAETSKEDDGVEEELYNTETTCNDDNDNENISEIMEHIGGASNVPVVGENQSNNLLVQVASNDGPSYETSTSQTTTTTTSTTDDNERSTSQVVNRSVGLSQELLKLHKFGWYWGGIQRDFTEERLKTEPDGSFLIRDSENHRYLLTLSFRSAGKTLHSRIEHRDGKFSLCNSSNQSLSNGSFTSIADLIEYSMGFSENGVYCYSRPRYPGHPAFPVRLTTPVSRYTQVKSLQYLCRFVIRRNTRLDNINKLPLPNKIKKFLEENYL</sequence>
<reference evidence="10 11" key="1">
    <citation type="submission" date="2020-08" db="EMBL/GenBank/DDBJ databases">
        <title>Aphidius gifuensis genome sequencing and assembly.</title>
        <authorList>
            <person name="Du Z."/>
        </authorList>
    </citation>
    <scope>NUCLEOTIDE SEQUENCE [LARGE SCALE GENOMIC DNA]</scope>
    <source>
        <strain evidence="10">YNYX2018</strain>
        <tissue evidence="10">Adults</tissue>
    </source>
</reference>
<dbReference type="AlphaFoldDB" id="A0A835CTT5"/>
<dbReference type="GO" id="GO:0046935">
    <property type="term" value="F:1-phosphatidylinositol-3-kinase regulator activity"/>
    <property type="evidence" value="ECO:0007669"/>
    <property type="project" value="TreeGrafter"/>
</dbReference>
<keyword evidence="11" id="KW-1185">Reference proteome</keyword>
<organism evidence="10 11">
    <name type="scientific">Aphidius gifuensis</name>
    <name type="common">Parasitoid wasp</name>
    <dbReference type="NCBI Taxonomy" id="684658"/>
    <lineage>
        <taxon>Eukaryota</taxon>
        <taxon>Metazoa</taxon>
        <taxon>Ecdysozoa</taxon>
        <taxon>Arthropoda</taxon>
        <taxon>Hexapoda</taxon>
        <taxon>Insecta</taxon>
        <taxon>Pterygota</taxon>
        <taxon>Neoptera</taxon>
        <taxon>Endopterygota</taxon>
        <taxon>Hymenoptera</taxon>
        <taxon>Apocrita</taxon>
        <taxon>Ichneumonoidea</taxon>
        <taxon>Braconidae</taxon>
        <taxon>Aphidiinae</taxon>
        <taxon>Aphidius</taxon>
    </lineage>
</organism>
<keyword evidence="3" id="KW-0833">Ubl conjugation pathway</keyword>
<dbReference type="PANTHER" id="PTHR10155">
    <property type="entry name" value="PHOSPHATIDYLINOSITOL 3-KINASE REGULATORY SUBUNIT"/>
    <property type="match status" value="1"/>
</dbReference>
<comment type="pathway">
    <text evidence="5">Protein modification.</text>
</comment>
<protein>
    <recommendedName>
        <fullName evidence="12">Suppressor of cytokine signaling</fullName>
    </recommendedName>
</protein>
<evidence type="ECO:0000256" key="1">
    <source>
        <dbReference type="ARBA" id="ARBA00022604"/>
    </source>
</evidence>
<dbReference type="InterPro" id="IPR001496">
    <property type="entry name" value="SOCS_box"/>
</dbReference>
<dbReference type="PRINTS" id="PR00401">
    <property type="entry name" value="SH2DOMAIN"/>
</dbReference>
<proteinExistence type="predicted"/>
<comment type="caution">
    <text evidence="10">The sequence shown here is derived from an EMBL/GenBank/DDBJ whole genome shotgun (WGS) entry which is preliminary data.</text>
</comment>
<evidence type="ECO:0000256" key="2">
    <source>
        <dbReference type="ARBA" id="ARBA00022700"/>
    </source>
</evidence>
<dbReference type="Pfam" id="PF07525">
    <property type="entry name" value="SOCS_box"/>
    <property type="match status" value="1"/>
</dbReference>
<evidence type="ECO:0000256" key="3">
    <source>
        <dbReference type="ARBA" id="ARBA00022786"/>
    </source>
</evidence>
<dbReference type="SMART" id="SM00969">
    <property type="entry name" value="SOCS_box"/>
    <property type="match status" value="1"/>
</dbReference>
<accession>A0A835CTT5</accession>
<evidence type="ECO:0000256" key="4">
    <source>
        <dbReference type="ARBA" id="ARBA00022999"/>
    </source>
</evidence>
<dbReference type="Proteomes" id="UP000639338">
    <property type="component" value="Unassembled WGS sequence"/>
</dbReference>
<feature type="compositionally biased region" description="Low complexity" evidence="7">
    <location>
        <begin position="150"/>
        <end position="163"/>
    </location>
</feature>
<dbReference type="GO" id="GO:0009968">
    <property type="term" value="P:negative regulation of signal transduction"/>
    <property type="evidence" value="ECO:0007669"/>
    <property type="project" value="UniProtKB-KW"/>
</dbReference>
<dbReference type="Pfam" id="PF00017">
    <property type="entry name" value="SH2"/>
    <property type="match status" value="1"/>
</dbReference>
<evidence type="ECO:0000256" key="5">
    <source>
        <dbReference type="ARBA" id="ARBA00043952"/>
    </source>
</evidence>
<feature type="region of interest" description="Disordered" evidence="7">
    <location>
        <begin position="142"/>
        <end position="171"/>
    </location>
</feature>
<name>A0A835CTT5_APHGI</name>